<dbReference type="RefSeq" id="WP_085271558.1">
    <property type="nucleotide sequence ID" value="NZ_AP022614.1"/>
</dbReference>
<organism evidence="1 2">
    <name type="scientific">Mycobacterium parmense</name>
    <dbReference type="NCBI Taxonomy" id="185642"/>
    <lineage>
        <taxon>Bacteria</taxon>
        <taxon>Bacillati</taxon>
        <taxon>Actinomycetota</taxon>
        <taxon>Actinomycetes</taxon>
        <taxon>Mycobacteriales</taxon>
        <taxon>Mycobacteriaceae</taxon>
        <taxon>Mycobacterium</taxon>
        <taxon>Mycobacterium simiae complex</taxon>
    </lineage>
</organism>
<accession>A0A7I7YT25</accession>
<evidence type="ECO:0000313" key="1">
    <source>
        <dbReference type="EMBL" id="BBZ44294.1"/>
    </source>
</evidence>
<dbReference type="EMBL" id="AP022614">
    <property type="protein sequence ID" value="BBZ44294.1"/>
    <property type="molecule type" value="Genomic_DNA"/>
</dbReference>
<reference evidence="1 2" key="1">
    <citation type="journal article" date="2019" name="Emerg. Microbes Infect.">
        <title>Comprehensive subspecies identification of 175 nontuberculous mycobacteria species based on 7547 genomic profiles.</title>
        <authorList>
            <person name="Matsumoto Y."/>
            <person name="Kinjo T."/>
            <person name="Motooka D."/>
            <person name="Nabeya D."/>
            <person name="Jung N."/>
            <person name="Uechi K."/>
            <person name="Horii T."/>
            <person name="Iida T."/>
            <person name="Fujita J."/>
            <person name="Nakamura S."/>
        </authorList>
    </citation>
    <scope>NUCLEOTIDE SEQUENCE [LARGE SCALE GENOMIC DNA]</scope>
    <source>
        <strain evidence="1 2">JCM 14742</strain>
    </source>
</reference>
<protein>
    <submittedName>
        <fullName evidence="1">Uncharacterized protein</fullName>
    </submittedName>
</protein>
<dbReference type="Proteomes" id="UP000467105">
    <property type="component" value="Chromosome"/>
</dbReference>
<sequence>MTPRHAHRGKRSALGALALSAGALFAASPATADPTDDGFVAALRKNGIVINDPATAVALAHGVCAGFDKGETPRFVAMSLIKDTNLSPEKSGFFMVVAVADYCPNHQGALASS</sequence>
<dbReference type="Pfam" id="PF05305">
    <property type="entry name" value="DUF732"/>
    <property type="match status" value="1"/>
</dbReference>
<name>A0A7I7YT25_9MYCO</name>
<dbReference type="InterPro" id="IPR007969">
    <property type="entry name" value="DUF732"/>
</dbReference>
<keyword evidence="2" id="KW-1185">Reference proteome</keyword>
<dbReference type="AlphaFoldDB" id="A0A7I7YT25"/>
<gene>
    <name evidence="1" type="ORF">MPRM_15750</name>
</gene>
<dbReference type="OrthoDB" id="4485728at2"/>
<evidence type="ECO:0000313" key="2">
    <source>
        <dbReference type="Proteomes" id="UP000467105"/>
    </source>
</evidence>
<proteinExistence type="predicted"/>